<feature type="compositionally biased region" description="Acidic residues" evidence="1">
    <location>
        <begin position="41"/>
        <end position="64"/>
    </location>
</feature>
<feature type="region of interest" description="Disordered" evidence="1">
    <location>
        <begin position="436"/>
        <end position="468"/>
    </location>
</feature>
<evidence type="ECO:0000313" key="4">
    <source>
        <dbReference type="Proteomes" id="UP000034841"/>
    </source>
</evidence>
<feature type="region of interest" description="Disordered" evidence="1">
    <location>
        <begin position="900"/>
        <end position="934"/>
    </location>
</feature>
<reference evidence="3 4" key="1">
    <citation type="submission" date="2015-04" db="EMBL/GenBank/DDBJ databases">
        <title>Genome sequence of Ceratocystis platani, a major pathogen of plane trees.</title>
        <authorList>
            <person name="Belbahri L."/>
        </authorList>
    </citation>
    <scope>NUCLEOTIDE SEQUENCE [LARGE SCALE GENOMIC DNA]</scope>
    <source>
        <strain evidence="3 4">CFO</strain>
    </source>
</reference>
<dbReference type="EMBL" id="LBBL01000233">
    <property type="protein sequence ID" value="KKF93542.1"/>
    <property type="molecule type" value="Genomic_DNA"/>
</dbReference>
<feature type="compositionally biased region" description="Basic and acidic residues" evidence="1">
    <location>
        <begin position="1"/>
        <end position="25"/>
    </location>
</feature>
<name>A0A0F8CS60_CERFI</name>
<feature type="compositionally biased region" description="Low complexity" evidence="1">
    <location>
        <begin position="820"/>
        <end position="832"/>
    </location>
</feature>
<feature type="region of interest" description="Disordered" evidence="1">
    <location>
        <begin position="797"/>
        <end position="854"/>
    </location>
</feature>
<dbReference type="Proteomes" id="UP000034841">
    <property type="component" value="Unassembled WGS sequence"/>
</dbReference>
<feature type="compositionally biased region" description="Polar residues" evidence="1">
    <location>
        <begin position="451"/>
        <end position="463"/>
    </location>
</feature>
<feature type="region of interest" description="Disordered" evidence="1">
    <location>
        <begin position="752"/>
        <end position="774"/>
    </location>
</feature>
<evidence type="ECO:0000313" key="3">
    <source>
        <dbReference type="EMBL" id="KKF93542.1"/>
    </source>
</evidence>
<comment type="caution">
    <text evidence="3">The sequence shown here is derived from an EMBL/GenBank/DDBJ whole genome shotgun (WGS) entry which is preliminary data.</text>
</comment>
<dbReference type="InterPro" id="IPR018961">
    <property type="entry name" value="DnaJ_homolog_subfam-C_membr-28"/>
</dbReference>
<dbReference type="OrthoDB" id="5408302at2759"/>
<organism evidence="3 4">
    <name type="scientific">Ceratocystis fimbriata f. sp. platani</name>
    <dbReference type="NCBI Taxonomy" id="88771"/>
    <lineage>
        <taxon>Eukaryota</taxon>
        <taxon>Fungi</taxon>
        <taxon>Dikarya</taxon>
        <taxon>Ascomycota</taxon>
        <taxon>Pezizomycotina</taxon>
        <taxon>Sordariomycetes</taxon>
        <taxon>Hypocreomycetidae</taxon>
        <taxon>Microascales</taxon>
        <taxon>Ceratocystidaceae</taxon>
        <taxon>Ceratocystis</taxon>
    </lineage>
</organism>
<feature type="domain" description="DnaJ homologue subfamily C member 28 conserved" evidence="2">
    <location>
        <begin position="1060"/>
        <end position="1130"/>
    </location>
</feature>
<feature type="region of interest" description="Disordered" evidence="1">
    <location>
        <begin position="551"/>
        <end position="578"/>
    </location>
</feature>
<feature type="compositionally biased region" description="Low complexity" evidence="1">
    <location>
        <begin position="906"/>
        <end position="918"/>
    </location>
</feature>
<feature type="region of interest" description="Disordered" evidence="1">
    <location>
        <begin position="1"/>
        <end position="64"/>
    </location>
</feature>
<feature type="compositionally biased region" description="Low complexity" evidence="1">
    <location>
        <begin position="565"/>
        <end position="578"/>
    </location>
</feature>
<evidence type="ECO:0000259" key="2">
    <source>
        <dbReference type="Pfam" id="PF09350"/>
    </source>
</evidence>
<dbReference type="PANTHER" id="PTHR39394:SF1">
    <property type="entry name" value="DNAJ HOMOLOGUE SUBFAMILY C MEMBER 28 CONSERVED DOMAIN-CONTAINING PROTEIN"/>
    <property type="match status" value="1"/>
</dbReference>
<sequence length="1351" mass="144694">MIGAAKQEKIMEERHRQRQLERGEAPEEPAEVNAFVQGDDRFDDFDMDDFDYDNMMDDDGLEEEIPGLNLDYDEAEILEDEEHEDPFEYDEQYSGANNGYEADDVAPVQEGLGHMTLADMEAADTLAASSAPTSSAVLDEVPDTATAISPIAHSIIDDKTASTNRDTTQDTVQDIAQDIPQETTKSTRFPLVSDPQCESRVVEQIIETPLPHSTRSAAATAKRDSQNFAAFIFQRSNPTSQLASPRSFGVQATPRDAEGRVIGFACSNETPPGTGKSLSGWGPCPGNISDDKTSTAVGALGSAADHPRDSEETQKSLDVMMARDATPSGVYVRINSPLSSIGEAEPEAIPLEMQEQFQMRASANERLGVLEGEENTFDANISNDFSGEFITDEFTTGNDAGFDESIFDMDDTDQYGRPIPGAFAMAQQRLCESRDKLKRDSAALAPEPSLDVSNLQPEQSDSRPTLRPITIPNFYPIHHAECLQQISPENAATHDAAIAIGLSHMGLRNEIRGVGPETRPEDVMAYQAALAAAAQKAADAGKFQRHSWLSEVDDGNGQDRGQPIGQGNSAAATARAGAGDKNVEIDAADDLDLGGGFNMADYENDDMDDYFDLDEADDSKIIEEANAEALANDYDGWYGQEFGFYSAPLNQAHQLNSAVKYEYSNGGFFGPAGMSTISRSDSGRVAVREPNLTPITERSEYSNRNSIMSLPGITLPTSAITSPGLSQLAMIADNEESMSMSTLLRLRSRAWGGGSQASSNHGSPRSERADGASSPLASFVGVSSGLNEHLHAMSAAGGPSEIAAPPFKNKESAATNHSESSAAATVATSNTSPLVSQIPDTTTEPETPKDDAPLSPLAQRLQDATEEALYTGGLAGRQSIVNAGFSPALRAKLLAKISHASPPPSATTTAAISMPAAAGRGTRDTALSEPWDGSEKAPDAVLRMLDDAHKRLPVELCAPPPGANVVDLRPRRAVWASPGERIARARDAAADYAALEGRSASTLPAPGLAPSSILGTAMTTATLAASGPDTEREERLRLFKERFEPGTRALPHSLSGLASLANERIEAAMARGAFSSIPRGPGVQRDERGGSNPFIDTTEYIMNNMLKRQDLAPPWIDKQQEITRATETFRNRIRTSWKIRLLSLLGSSSGRGASSLEERISRARANACAEARWNPPPRGPTTGLGSVAAGATDDVVMKAGRGAGVPVEAGTVPDNNDSSPMVPSPPPLRDPDWEHNERKFLALSIAEVNALLRSYNLMAPDLAKKAYLSIDSELRLCYAEVAAQAEQALHTSETRPARVNSTGLGQILGRGTGWGFSFGADGGGPPERRVLDTPGRYGLRDMWRDLWGRKE</sequence>
<accession>A0A0F8CS60</accession>
<proteinExistence type="predicted"/>
<dbReference type="PANTHER" id="PTHR39394">
    <property type="entry name" value="YALI0E31793P"/>
    <property type="match status" value="1"/>
</dbReference>
<keyword evidence="4" id="KW-1185">Reference proteome</keyword>
<protein>
    <recommendedName>
        <fullName evidence="2">DnaJ homologue subfamily C member 28 conserved domain-containing protein</fullName>
    </recommendedName>
</protein>
<evidence type="ECO:0000256" key="1">
    <source>
        <dbReference type="SAM" id="MobiDB-lite"/>
    </source>
</evidence>
<dbReference type="Pfam" id="PF09350">
    <property type="entry name" value="DJC28_CD"/>
    <property type="match status" value="1"/>
</dbReference>
<gene>
    <name evidence="3" type="ORF">CFO_g4102</name>
</gene>